<proteinExistence type="predicted"/>
<keyword evidence="3" id="KW-1185">Reference proteome</keyword>
<evidence type="ECO:0000313" key="3">
    <source>
        <dbReference type="Proteomes" id="UP000442694"/>
    </source>
</evidence>
<keyword evidence="1" id="KW-0732">Signal</keyword>
<sequence>MKLITLVSLMSTSAFAYNLPVDTKWESECIENGKYILNVYSDNAINLSKVKNNCSENTESNLWNDKYFDNKKFSIERVKNSPEVDNFYPTWLLKHDSKTDSFYYVIYNVMDNFKSGIFTFTKLDHDGNSIHEKIKVLRKLSSIEFNKNKTGHNYFFTQTTNYIMRIACLDKRKSYNCKCPFL</sequence>
<accession>A0A833JFB9</accession>
<dbReference type="RefSeq" id="WP_152211406.1">
    <property type="nucleotide sequence ID" value="NZ_WFLN01000004.1"/>
</dbReference>
<reference evidence="2 3" key="1">
    <citation type="submission" date="2019-10" db="EMBL/GenBank/DDBJ databases">
        <title>New genus of Silvanigrellaceae.</title>
        <authorList>
            <person name="Pitt A."/>
            <person name="Hahn M.W."/>
        </authorList>
    </citation>
    <scope>NUCLEOTIDE SEQUENCE [LARGE SCALE GENOMIC DNA]</scope>
    <source>
        <strain evidence="2 3">33A1-SZDP</strain>
    </source>
</reference>
<gene>
    <name evidence="2" type="ORF">GCL57_01065</name>
</gene>
<organism evidence="2 3">
    <name type="scientific">Fluviispira multicolorata</name>
    <dbReference type="NCBI Taxonomy" id="2654512"/>
    <lineage>
        <taxon>Bacteria</taxon>
        <taxon>Pseudomonadati</taxon>
        <taxon>Bdellovibrionota</taxon>
        <taxon>Oligoflexia</taxon>
        <taxon>Silvanigrellales</taxon>
        <taxon>Silvanigrellaceae</taxon>
        <taxon>Fluviispira</taxon>
    </lineage>
</organism>
<comment type="caution">
    <text evidence="2">The sequence shown here is derived from an EMBL/GenBank/DDBJ whole genome shotgun (WGS) entry which is preliminary data.</text>
</comment>
<name>A0A833JFB9_9BACT</name>
<dbReference type="EMBL" id="WFLN01000004">
    <property type="protein sequence ID" value="KAB8033318.1"/>
    <property type="molecule type" value="Genomic_DNA"/>
</dbReference>
<evidence type="ECO:0000313" key="2">
    <source>
        <dbReference type="EMBL" id="KAB8033318.1"/>
    </source>
</evidence>
<dbReference type="AlphaFoldDB" id="A0A833JFB9"/>
<feature type="chain" id="PRO_5032847050" evidence="1">
    <location>
        <begin position="17"/>
        <end position="182"/>
    </location>
</feature>
<feature type="signal peptide" evidence="1">
    <location>
        <begin position="1"/>
        <end position="16"/>
    </location>
</feature>
<dbReference type="Proteomes" id="UP000442694">
    <property type="component" value="Unassembled WGS sequence"/>
</dbReference>
<protein>
    <submittedName>
        <fullName evidence="2">Uncharacterized protein</fullName>
    </submittedName>
</protein>
<evidence type="ECO:0000256" key="1">
    <source>
        <dbReference type="SAM" id="SignalP"/>
    </source>
</evidence>